<accession>A0ABR2IH19</accession>
<dbReference type="Proteomes" id="UP001390339">
    <property type="component" value="Unassembled WGS sequence"/>
</dbReference>
<feature type="region of interest" description="Disordered" evidence="1">
    <location>
        <begin position="120"/>
        <end position="140"/>
    </location>
</feature>
<proteinExistence type="predicted"/>
<evidence type="ECO:0000313" key="2">
    <source>
        <dbReference type="EMBL" id="KAK8862870.1"/>
    </source>
</evidence>
<organism evidence="2 3">
    <name type="scientific">Apiospora arundinis</name>
    <dbReference type="NCBI Taxonomy" id="335852"/>
    <lineage>
        <taxon>Eukaryota</taxon>
        <taxon>Fungi</taxon>
        <taxon>Dikarya</taxon>
        <taxon>Ascomycota</taxon>
        <taxon>Pezizomycotina</taxon>
        <taxon>Sordariomycetes</taxon>
        <taxon>Xylariomycetidae</taxon>
        <taxon>Amphisphaeriales</taxon>
        <taxon>Apiosporaceae</taxon>
        <taxon>Apiospora</taxon>
    </lineage>
</organism>
<name>A0ABR2IH19_9PEZI</name>
<sequence>MAVDKDAAAPPCLVVHGTSWARLWMPKRLGSGSDWTRQPRVVPRAAGRVPVGKVLLAAFIVVDKDDVGGGLFALIVDKDEVGSGLFALVRVKSYLDRTSAAITGGKRVSDCHSWRVWHSTRQRGRDDSGGQQKGKVGESSRGHDYGFGWGSVHLVYCVW</sequence>
<evidence type="ECO:0000313" key="3">
    <source>
        <dbReference type="Proteomes" id="UP001390339"/>
    </source>
</evidence>
<reference evidence="2 3" key="1">
    <citation type="journal article" date="2024" name="IMA Fungus">
        <title>Apiospora arundinis, a panoply of carbohydrate-active enzymes and secondary metabolites.</title>
        <authorList>
            <person name="Sorensen T."/>
            <person name="Petersen C."/>
            <person name="Muurmann A.T."/>
            <person name="Christiansen J.V."/>
            <person name="Brundto M.L."/>
            <person name="Overgaard C.K."/>
            <person name="Boysen A.T."/>
            <person name="Wollenberg R.D."/>
            <person name="Larsen T.O."/>
            <person name="Sorensen J.L."/>
            <person name="Nielsen K.L."/>
            <person name="Sondergaard T.E."/>
        </authorList>
    </citation>
    <scope>NUCLEOTIDE SEQUENCE [LARGE SCALE GENOMIC DNA]</scope>
    <source>
        <strain evidence="2 3">AAU 773</strain>
    </source>
</reference>
<protein>
    <submittedName>
        <fullName evidence="2">Uncharacterized protein</fullName>
    </submittedName>
</protein>
<gene>
    <name evidence="2" type="ORF">PGQ11_009105</name>
</gene>
<evidence type="ECO:0000256" key="1">
    <source>
        <dbReference type="SAM" id="MobiDB-lite"/>
    </source>
</evidence>
<comment type="caution">
    <text evidence="2">The sequence shown here is derived from an EMBL/GenBank/DDBJ whole genome shotgun (WGS) entry which is preliminary data.</text>
</comment>
<dbReference type="EMBL" id="JAPCWZ010000005">
    <property type="protein sequence ID" value="KAK8862870.1"/>
    <property type="molecule type" value="Genomic_DNA"/>
</dbReference>
<keyword evidence="3" id="KW-1185">Reference proteome</keyword>